<reference evidence="3" key="1">
    <citation type="submission" date="2023-03" db="EMBL/GenBank/DDBJ databases">
        <title>Borrelidin-producing and root-colonizing Streptomyces rochei is a potent biopesticide for soil-borne oomycete-caused plant diseases.</title>
        <authorList>
            <person name="Zhou D."/>
            <person name="Wang X."/>
            <person name="Navarro-Munoz J.C."/>
            <person name="Li W."/>
            <person name="Li J."/>
            <person name="Jiu M."/>
            <person name="Deng S."/>
            <person name="Ye Y."/>
            <person name="Daly P."/>
            <person name="Wei L."/>
        </authorList>
    </citation>
    <scope>NUCLEOTIDE SEQUENCE</scope>
    <source>
        <strain evidence="3">JK1</strain>
    </source>
</reference>
<dbReference type="GO" id="GO:0003677">
    <property type="term" value="F:DNA binding"/>
    <property type="evidence" value="ECO:0007669"/>
    <property type="project" value="UniProtKB-KW"/>
</dbReference>
<name>A0AAX3ZCS5_STRRO</name>
<dbReference type="PANTHER" id="PTHR30204:SF97">
    <property type="entry name" value="MERR FAMILY REGULATORY PROTEIN"/>
    <property type="match status" value="1"/>
</dbReference>
<dbReference type="CDD" id="cd01282">
    <property type="entry name" value="HTH_MerR-like_sg3"/>
    <property type="match status" value="1"/>
</dbReference>
<protein>
    <submittedName>
        <fullName evidence="3">MerR family transcriptional regulator</fullName>
    </submittedName>
</protein>
<dbReference type="SMART" id="SM00422">
    <property type="entry name" value="HTH_MERR"/>
    <property type="match status" value="1"/>
</dbReference>
<dbReference type="PROSITE" id="PS00552">
    <property type="entry name" value="HTH_MERR_1"/>
    <property type="match status" value="1"/>
</dbReference>
<evidence type="ECO:0000313" key="3">
    <source>
        <dbReference type="EMBL" id="WMC84373.1"/>
    </source>
</evidence>
<dbReference type="PROSITE" id="PS50937">
    <property type="entry name" value="HTH_MERR_2"/>
    <property type="match status" value="1"/>
</dbReference>
<proteinExistence type="predicted"/>
<dbReference type="InterPro" id="IPR047057">
    <property type="entry name" value="MerR_fam"/>
</dbReference>
<dbReference type="PRINTS" id="PR00040">
    <property type="entry name" value="HTHMERR"/>
</dbReference>
<dbReference type="GeneID" id="90940731"/>
<evidence type="ECO:0000256" key="1">
    <source>
        <dbReference type="ARBA" id="ARBA00023125"/>
    </source>
</evidence>
<evidence type="ECO:0000259" key="2">
    <source>
        <dbReference type="PROSITE" id="PS50937"/>
    </source>
</evidence>
<dbReference type="Gene3D" id="1.10.1660.10">
    <property type="match status" value="1"/>
</dbReference>
<dbReference type="SUPFAM" id="SSF46955">
    <property type="entry name" value="Putative DNA-binding domain"/>
    <property type="match status" value="1"/>
</dbReference>
<dbReference type="Pfam" id="PF13411">
    <property type="entry name" value="MerR_1"/>
    <property type="match status" value="1"/>
</dbReference>
<organism evidence="3 4">
    <name type="scientific">Streptomyces rochei</name>
    <name type="common">Streptomyces parvullus</name>
    <dbReference type="NCBI Taxonomy" id="1928"/>
    <lineage>
        <taxon>Bacteria</taxon>
        <taxon>Bacillati</taxon>
        <taxon>Actinomycetota</taxon>
        <taxon>Actinomycetes</taxon>
        <taxon>Kitasatosporales</taxon>
        <taxon>Streptomycetaceae</taxon>
        <taxon>Streptomyces</taxon>
        <taxon>Streptomyces rochei group</taxon>
    </lineage>
</organism>
<dbReference type="AlphaFoldDB" id="A0AAX3ZCS5"/>
<dbReference type="EMBL" id="CP121271">
    <property type="protein sequence ID" value="WMC84373.1"/>
    <property type="molecule type" value="Genomic_DNA"/>
</dbReference>
<dbReference type="PANTHER" id="PTHR30204">
    <property type="entry name" value="REDOX-CYCLING DRUG-SENSING TRANSCRIPTIONAL ACTIVATOR SOXR"/>
    <property type="match status" value="1"/>
</dbReference>
<accession>A0AAX3ZCS5</accession>
<dbReference type="GO" id="GO:0003700">
    <property type="term" value="F:DNA-binding transcription factor activity"/>
    <property type="evidence" value="ECO:0007669"/>
    <property type="project" value="InterPro"/>
</dbReference>
<gene>
    <name evidence="3" type="ORF">P7W03_01860</name>
</gene>
<dbReference type="InterPro" id="IPR000551">
    <property type="entry name" value="MerR-type_HTH_dom"/>
</dbReference>
<evidence type="ECO:0000313" key="4">
    <source>
        <dbReference type="Proteomes" id="UP001231701"/>
    </source>
</evidence>
<dbReference type="Proteomes" id="UP001231701">
    <property type="component" value="Chromosome"/>
</dbReference>
<keyword evidence="1" id="KW-0238">DNA-binding</keyword>
<sequence>MRIGELAGRTGVSVRALRYYEEQDLLAAERSPSGQRRYPESAVDRVVLIQQLYAAGLSSRTIAELLPCVVDGRATPALIERLAAEREQVDRRITDLLHARDRLDSVLTAATANLRTGAACRREAAPRAR</sequence>
<feature type="domain" description="HTH merR-type" evidence="2">
    <location>
        <begin position="1"/>
        <end position="68"/>
    </location>
</feature>
<dbReference type="InterPro" id="IPR009061">
    <property type="entry name" value="DNA-bd_dom_put_sf"/>
</dbReference>
<dbReference type="RefSeq" id="WP_019324492.1">
    <property type="nucleotide sequence ID" value="NZ_CP121271.1"/>
</dbReference>